<dbReference type="EMBL" id="CP053921">
    <property type="protein sequence ID" value="QKG71390.1"/>
    <property type="molecule type" value="Genomic_DNA"/>
</dbReference>
<dbReference type="KEGG" id="emv:HQR01_08420"/>
<dbReference type="RefSeq" id="WP_173214230.1">
    <property type="nucleotide sequence ID" value="NZ_CP053921.1"/>
</dbReference>
<dbReference type="Proteomes" id="UP000504693">
    <property type="component" value="Chromosome"/>
</dbReference>
<gene>
    <name evidence="2" type="ORF">HQR01_08420</name>
</gene>
<feature type="chain" id="PRO_5029019953" evidence="1">
    <location>
        <begin position="26"/>
        <end position="154"/>
    </location>
</feature>
<sequence length="154" mass="16480">MQKSGHLAAIAGAAAAFLMPLSALATTHNEAEQIRRLDIMLMVTSLRCRTGGDNFQPQYNRFSANHLATLNNAARTLETDLVRQHGARGAKRALDKISVGIANEYGQGHPWLGCGELKQIATELSQSKNSADLTLAANELLASGPRIGGRFAAR</sequence>
<evidence type="ECO:0000256" key="1">
    <source>
        <dbReference type="SAM" id="SignalP"/>
    </source>
</evidence>
<evidence type="ECO:0000313" key="3">
    <source>
        <dbReference type="Proteomes" id="UP000504693"/>
    </source>
</evidence>
<protein>
    <submittedName>
        <fullName evidence="2">S-adenosyl-L-homocysteine hydrolase</fullName>
    </submittedName>
</protein>
<keyword evidence="1" id="KW-0732">Signal</keyword>
<keyword evidence="3" id="KW-1185">Reference proteome</keyword>
<reference evidence="2 3" key="1">
    <citation type="submission" date="2020-05" db="EMBL/GenBank/DDBJ databases">
        <title>Erythrobacter mangrovi sp. nov., isolated from rhizosphere soil of mangrove plant (Kandelia candel).</title>
        <authorList>
            <person name="Ye Y.H."/>
        </authorList>
    </citation>
    <scope>NUCLEOTIDE SEQUENCE [LARGE SCALE GENOMIC DNA]</scope>
    <source>
        <strain evidence="2 3">EB310</strain>
    </source>
</reference>
<keyword evidence="2" id="KW-0378">Hydrolase</keyword>
<feature type="signal peptide" evidence="1">
    <location>
        <begin position="1"/>
        <end position="25"/>
    </location>
</feature>
<accession>A0A7D3XB86</accession>
<proteinExistence type="predicted"/>
<organism evidence="2 3">
    <name type="scientific">Erythrobacter mangrovi</name>
    <dbReference type="NCBI Taxonomy" id="2739433"/>
    <lineage>
        <taxon>Bacteria</taxon>
        <taxon>Pseudomonadati</taxon>
        <taxon>Pseudomonadota</taxon>
        <taxon>Alphaproteobacteria</taxon>
        <taxon>Sphingomonadales</taxon>
        <taxon>Erythrobacteraceae</taxon>
        <taxon>Erythrobacter/Porphyrobacter group</taxon>
        <taxon>Erythrobacter</taxon>
    </lineage>
</organism>
<evidence type="ECO:0000313" key="2">
    <source>
        <dbReference type="EMBL" id="QKG71390.1"/>
    </source>
</evidence>
<name>A0A7D3XB86_9SPHN</name>
<dbReference type="GO" id="GO:0016787">
    <property type="term" value="F:hydrolase activity"/>
    <property type="evidence" value="ECO:0007669"/>
    <property type="project" value="UniProtKB-KW"/>
</dbReference>
<dbReference type="AlphaFoldDB" id="A0A7D3XB86"/>